<keyword evidence="9" id="KW-1133">Transmembrane helix</keyword>
<keyword evidence="9" id="KW-0812">Transmembrane</keyword>
<dbReference type="AlphaFoldDB" id="A0A4Q2U7F4"/>
<dbReference type="InterPro" id="IPR036097">
    <property type="entry name" value="HisK_dim/P_sf"/>
</dbReference>
<dbReference type="Gene3D" id="1.10.287.130">
    <property type="match status" value="1"/>
</dbReference>
<feature type="transmembrane region" description="Helical" evidence="9">
    <location>
        <begin position="23"/>
        <end position="47"/>
    </location>
</feature>
<evidence type="ECO:0000256" key="3">
    <source>
        <dbReference type="ARBA" id="ARBA00022553"/>
    </source>
</evidence>
<dbReference type="PANTHER" id="PTHR43065">
    <property type="entry name" value="SENSOR HISTIDINE KINASE"/>
    <property type="match status" value="1"/>
</dbReference>
<dbReference type="SUPFAM" id="SSF55874">
    <property type="entry name" value="ATPase domain of HSP90 chaperone/DNA topoisomerase II/histidine kinase"/>
    <property type="match status" value="1"/>
</dbReference>
<dbReference type="InterPro" id="IPR003594">
    <property type="entry name" value="HATPase_dom"/>
</dbReference>
<evidence type="ECO:0000256" key="4">
    <source>
        <dbReference type="ARBA" id="ARBA00022679"/>
    </source>
</evidence>
<dbReference type="SMART" id="SM00387">
    <property type="entry name" value="HATPase_c"/>
    <property type="match status" value="1"/>
</dbReference>
<gene>
    <name evidence="11" type="ORF">D3273_08230</name>
</gene>
<evidence type="ECO:0000256" key="8">
    <source>
        <dbReference type="ARBA" id="ARBA00023012"/>
    </source>
</evidence>
<accession>A0A4Q2U7F4</accession>
<keyword evidence="6 11" id="KW-0418">Kinase</keyword>
<keyword evidence="12" id="KW-1185">Reference proteome</keyword>
<dbReference type="Gene3D" id="3.30.565.10">
    <property type="entry name" value="Histidine kinase-like ATPase, C-terminal domain"/>
    <property type="match status" value="1"/>
</dbReference>
<name>A0A4Q2U7F4_9HYPH</name>
<proteinExistence type="predicted"/>
<feature type="domain" description="Histidine kinase" evidence="10">
    <location>
        <begin position="345"/>
        <end position="549"/>
    </location>
</feature>
<dbReference type="SUPFAM" id="SSF47384">
    <property type="entry name" value="Homodimeric domain of signal transducing histidine kinase"/>
    <property type="match status" value="1"/>
</dbReference>
<evidence type="ECO:0000256" key="7">
    <source>
        <dbReference type="ARBA" id="ARBA00022840"/>
    </source>
</evidence>
<evidence type="ECO:0000256" key="1">
    <source>
        <dbReference type="ARBA" id="ARBA00000085"/>
    </source>
</evidence>
<dbReference type="PRINTS" id="PR00344">
    <property type="entry name" value="BCTRLSENSOR"/>
</dbReference>
<reference evidence="11 12" key="2">
    <citation type="submission" date="2019-02" db="EMBL/GenBank/DDBJ databases">
        <title>'Lichenibacterium ramalinii' gen. nov. sp. nov., 'Lichenibacterium minor' gen. nov. sp. nov.</title>
        <authorList>
            <person name="Pankratov T."/>
        </authorList>
    </citation>
    <scope>NUCLEOTIDE SEQUENCE [LARGE SCALE GENOMIC DNA]</scope>
    <source>
        <strain evidence="11 12">RmlP026</strain>
    </source>
</reference>
<dbReference type="SMART" id="SM00388">
    <property type="entry name" value="HisKA"/>
    <property type="match status" value="1"/>
</dbReference>
<evidence type="ECO:0000256" key="6">
    <source>
        <dbReference type="ARBA" id="ARBA00022777"/>
    </source>
</evidence>
<dbReference type="InterPro" id="IPR036890">
    <property type="entry name" value="HATPase_C_sf"/>
</dbReference>
<keyword evidence="4" id="KW-0808">Transferase</keyword>
<dbReference type="EC" id="2.7.13.3" evidence="2"/>
<dbReference type="CDD" id="cd00082">
    <property type="entry name" value="HisKA"/>
    <property type="match status" value="1"/>
</dbReference>
<evidence type="ECO:0000256" key="2">
    <source>
        <dbReference type="ARBA" id="ARBA00012438"/>
    </source>
</evidence>
<dbReference type="OrthoDB" id="9796100at2"/>
<dbReference type="InterPro" id="IPR004358">
    <property type="entry name" value="Sig_transdc_His_kin-like_C"/>
</dbReference>
<dbReference type="PANTHER" id="PTHR43065:SF46">
    <property type="entry name" value="C4-DICARBOXYLATE TRANSPORT SENSOR PROTEIN DCTB"/>
    <property type="match status" value="1"/>
</dbReference>
<evidence type="ECO:0000259" key="10">
    <source>
        <dbReference type="PROSITE" id="PS50109"/>
    </source>
</evidence>
<keyword evidence="3" id="KW-0597">Phosphoprotein</keyword>
<dbReference type="EMBL" id="QYBB01000007">
    <property type="protein sequence ID" value="RYC32370.1"/>
    <property type="molecule type" value="Genomic_DNA"/>
</dbReference>
<dbReference type="Pfam" id="PF02518">
    <property type="entry name" value="HATPase_c"/>
    <property type="match status" value="1"/>
</dbReference>
<dbReference type="Proteomes" id="UP000290759">
    <property type="component" value="Unassembled WGS sequence"/>
</dbReference>
<keyword evidence="9" id="KW-0472">Membrane</keyword>
<dbReference type="Gene3D" id="3.30.450.20">
    <property type="entry name" value="PAS domain"/>
    <property type="match status" value="2"/>
</dbReference>
<evidence type="ECO:0000313" key="11">
    <source>
        <dbReference type="EMBL" id="RYC32370.1"/>
    </source>
</evidence>
<dbReference type="PROSITE" id="PS50109">
    <property type="entry name" value="HIS_KIN"/>
    <property type="match status" value="1"/>
</dbReference>
<organism evidence="11 12">
    <name type="scientific">Lichenibacterium minor</name>
    <dbReference type="NCBI Taxonomy" id="2316528"/>
    <lineage>
        <taxon>Bacteria</taxon>
        <taxon>Pseudomonadati</taxon>
        <taxon>Pseudomonadota</taxon>
        <taxon>Alphaproteobacteria</taxon>
        <taxon>Hyphomicrobiales</taxon>
        <taxon>Lichenihabitantaceae</taxon>
        <taxon>Lichenibacterium</taxon>
    </lineage>
</organism>
<reference evidence="11 12" key="1">
    <citation type="submission" date="2018-12" db="EMBL/GenBank/DDBJ databases">
        <authorList>
            <person name="Grouzdev D.S."/>
            <person name="Krutkina M.S."/>
        </authorList>
    </citation>
    <scope>NUCLEOTIDE SEQUENCE [LARGE SCALE GENOMIC DNA]</scope>
    <source>
        <strain evidence="11 12">RmlP026</strain>
    </source>
</reference>
<evidence type="ECO:0000313" key="12">
    <source>
        <dbReference type="Proteomes" id="UP000290759"/>
    </source>
</evidence>
<keyword evidence="5" id="KW-0547">Nucleotide-binding</keyword>
<evidence type="ECO:0000256" key="5">
    <source>
        <dbReference type="ARBA" id="ARBA00022741"/>
    </source>
</evidence>
<keyword evidence="7" id="KW-0067">ATP-binding</keyword>
<dbReference type="GO" id="GO:0005524">
    <property type="term" value="F:ATP binding"/>
    <property type="evidence" value="ECO:0007669"/>
    <property type="project" value="UniProtKB-KW"/>
</dbReference>
<keyword evidence="8" id="KW-0902">Two-component regulatory system</keyword>
<dbReference type="InterPro" id="IPR005467">
    <property type="entry name" value="His_kinase_dom"/>
</dbReference>
<dbReference type="InterPro" id="IPR003661">
    <property type="entry name" value="HisK_dim/P_dom"/>
</dbReference>
<evidence type="ECO:0000256" key="9">
    <source>
        <dbReference type="SAM" id="Phobius"/>
    </source>
</evidence>
<dbReference type="RefSeq" id="WP_129225345.1">
    <property type="nucleotide sequence ID" value="NZ_QYBB01000007.1"/>
</dbReference>
<dbReference type="Pfam" id="PF00512">
    <property type="entry name" value="HisKA"/>
    <property type="match status" value="1"/>
</dbReference>
<dbReference type="CDD" id="cd12915">
    <property type="entry name" value="PDC2_DGC_like"/>
    <property type="match status" value="1"/>
</dbReference>
<dbReference type="CDD" id="cd12914">
    <property type="entry name" value="PDC1_DGC_like"/>
    <property type="match status" value="1"/>
</dbReference>
<dbReference type="GO" id="GO:0000155">
    <property type="term" value="F:phosphorelay sensor kinase activity"/>
    <property type="evidence" value="ECO:0007669"/>
    <property type="project" value="InterPro"/>
</dbReference>
<protein>
    <recommendedName>
        <fullName evidence="2">histidine kinase</fullName>
        <ecNumber evidence="2">2.7.13.3</ecNumber>
    </recommendedName>
</protein>
<comment type="caution">
    <text evidence="11">The sequence shown here is derived from an EMBL/GenBank/DDBJ whole genome shotgun (WGS) entry which is preliminary data.</text>
</comment>
<comment type="catalytic activity">
    <reaction evidence="1">
        <text>ATP + protein L-histidine = ADP + protein N-phospho-L-histidine.</text>
        <dbReference type="EC" id="2.7.13.3"/>
    </reaction>
</comment>
<sequence>MRYDLKERAAAAVGILRAGSRHVVYRAAAAAALLLVLLVAGVLWGYWSNLYKDAQSRSGTLAFLLAEQTTRTFQAVDLTLCGLEPVLDAAAARPDHAPAIEKLLAQRVAELDFVHAIYVVDLAGRVTETSGAVTEIVEDVSARPYFAEFRRDPALKFLVGQPLFSSPGRLSAIPVMRRLSTPSGEFGGMIVASVEPRYFSDFYRNLDLGRRGSIDLYQDNGSILLASTGDAPAPDAPPLAAAPNFDIASTLGNFRSRGTVADERLIAFHRAGSYPLVVAVGIDLADLWGRWWRIAAPSMAATVAIEALGWALAVMGVRHLEERRRARSRAVMVQKLEALGQMTASVSHDFRNLLAVMTSTLRLVRRRGPDETVLRAAEEALERSDKLIGQLLAFSKRHDLQLRPTSINALLDGLDGVLRHAAGPGVTLTCDKGEDLPLCQADGTQFDAALMNLVVNARQAMPGGGRVTITTRDAGARGVALSVADTGTGIAPGDLKKVFEPFFTTKADTGTGLGLAQVYGFMRRIGGDATVASQPGVGTTFTLLFPLAAEPRKAKAAAPAA</sequence>